<reference evidence="7 8" key="1">
    <citation type="submission" date="2024-04" db="EMBL/GenBank/DDBJ databases">
        <authorList>
            <person name="Waldvogel A.-M."/>
            <person name="Schoenle A."/>
        </authorList>
    </citation>
    <scope>NUCLEOTIDE SEQUENCE [LARGE SCALE GENOMIC DNA]</scope>
</reference>
<feature type="region of interest" description="Disordered" evidence="5">
    <location>
        <begin position="1"/>
        <end position="21"/>
    </location>
</feature>
<evidence type="ECO:0000313" key="8">
    <source>
        <dbReference type="Proteomes" id="UP001497482"/>
    </source>
</evidence>
<evidence type="ECO:0000256" key="4">
    <source>
        <dbReference type="PROSITE-ProRule" id="PRU00027"/>
    </source>
</evidence>
<evidence type="ECO:0000259" key="6">
    <source>
        <dbReference type="PROSITE" id="PS50808"/>
    </source>
</evidence>
<protein>
    <recommendedName>
        <fullName evidence="6">BED-type domain-containing protein</fullName>
    </recommendedName>
</protein>
<organism evidence="7 8">
    <name type="scientific">Knipowitschia caucasica</name>
    <name type="common">Caucasian dwarf goby</name>
    <name type="synonym">Pomatoschistus caucasicus</name>
    <dbReference type="NCBI Taxonomy" id="637954"/>
    <lineage>
        <taxon>Eukaryota</taxon>
        <taxon>Metazoa</taxon>
        <taxon>Chordata</taxon>
        <taxon>Craniata</taxon>
        <taxon>Vertebrata</taxon>
        <taxon>Euteleostomi</taxon>
        <taxon>Actinopterygii</taxon>
        <taxon>Neopterygii</taxon>
        <taxon>Teleostei</taxon>
        <taxon>Neoteleostei</taxon>
        <taxon>Acanthomorphata</taxon>
        <taxon>Gobiaria</taxon>
        <taxon>Gobiiformes</taxon>
        <taxon>Gobioidei</taxon>
        <taxon>Gobiidae</taxon>
        <taxon>Gobiinae</taxon>
        <taxon>Knipowitschia</taxon>
    </lineage>
</organism>
<evidence type="ECO:0000256" key="3">
    <source>
        <dbReference type="ARBA" id="ARBA00022833"/>
    </source>
</evidence>
<dbReference type="PROSITE" id="PS50808">
    <property type="entry name" value="ZF_BED"/>
    <property type="match status" value="1"/>
</dbReference>
<evidence type="ECO:0000256" key="2">
    <source>
        <dbReference type="ARBA" id="ARBA00022771"/>
    </source>
</evidence>
<feature type="region of interest" description="Disordered" evidence="5">
    <location>
        <begin position="187"/>
        <end position="214"/>
    </location>
</feature>
<proteinExistence type="predicted"/>
<dbReference type="GO" id="GO:0003677">
    <property type="term" value="F:DNA binding"/>
    <property type="evidence" value="ECO:0007669"/>
    <property type="project" value="InterPro"/>
</dbReference>
<keyword evidence="8" id="KW-1185">Reference proteome</keyword>
<dbReference type="Proteomes" id="UP001497482">
    <property type="component" value="Chromosome 18"/>
</dbReference>
<evidence type="ECO:0000256" key="1">
    <source>
        <dbReference type="ARBA" id="ARBA00022723"/>
    </source>
</evidence>
<dbReference type="AlphaFoldDB" id="A0AAV2KHK3"/>
<keyword evidence="3" id="KW-0862">Zinc</keyword>
<keyword evidence="2 4" id="KW-0863">Zinc-finger</keyword>
<dbReference type="InterPro" id="IPR003656">
    <property type="entry name" value="Znf_BED"/>
</dbReference>
<dbReference type="EMBL" id="OZ035840">
    <property type="protein sequence ID" value="CAL1589381.1"/>
    <property type="molecule type" value="Genomic_DNA"/>
</dbReference>
<feature type="domain" description="BED-type" evidence="6">
    <location>
        <begin position="20"/>
        <end position="82"/>
    </location>
</feature>
<sequence>MEESEQDSVIEDDSADTERQETRHPWPYLKELFVVVGYKNDSWRMQCNLCLPKKHELLAFKNSPSNLKKHIQRKHANHLERYKNLTAAPLKRTSSTSDEGSSKQLKLWDVKRVSQKSVDEFILNFVIQDKESTLKVAERNLLEENQPKGKKRMRLPNKLYLNTQEETIVANKKLDYKRMAARRSEMELLSQDEPELSPVDTTSSSFTTSEKLEEENRALREEIKRLRDQQKAGSSADLETQVKALTKENAYLRKMAIKEIPSVLAAVKTLIADKMPASHDGGDSTFISSTHISQINIRNDAIRVAAHCWETAKAQPTAKGMARTLLLGLFSIDVLLKSNLTGGINKVDPTAERRQPLDPKKLKALFVLIILKPPEELFHTSGKMCVSRQSQSRRLCQNVCP</sequence>
<name>A0AAV2KHK3_KNICA</name>
<gene>
    <name evidence="7" type="ORF">KC01_LOCUS19015</name>
</gene>
<feature type="compositionally biased region" description="Acidic residues" evidence="5">
    <location>
        <begin position="1"/>
        <end position="15"/>
    </location>
</feature>
<feature type="compositionally biased region" description="Polar residues" evidence="5">
    <location>
        <begin position="199"/>
        <end position="209"/>
    </location>
</feature>
<accession>A0AAV2KHK3</accession>
<dbReference type="GO" id="GO:0008270">
    <property type="term" value="F:zinc ion binding"/>
    <property type="evidence" value="ECO:0007669"/>
    <property type="project" value="UniProtKB-KW"/>
</dbReference>
<keyword evidence="1" id="KW-0479">Metal-binding</keyword>
<evidence type="ECO:0000256" key="5">
    <source>
        <dbReference type="SAM" id="MobiDB-lite"/>
    </source>
</evidence>
<evidence type="ECO:0000313" key="7">
    <source>
        <dbReference type="EMBL" id="CAL1589381.1"/>
    </source>
</evidence>